<sequence>MNASPTNEPATDKDQEPGPGRARQNAIYRAGVLGRTPIVPTDFATLERRARRRMSAKAWAYTAGGAGDGSTMRANREAFERWKIVPRVLRDVSRRDISVELFGRRIPAPVLLAPLGASDLVHPEADRAIARAAADLGVPYILSNQAGVPMEECAAAMGSAPRWFQLYWSKDDRLVDSLLERAKNIGAEAVVVTLDTQLLGWRPLDLNLGSLPFSQGQGIAQYTADHTFLQIVRERLAAARAAGIKDTADVTLGSIRTLVNISRRFPGRFLDNLRSPVPRAAVETFLDIYSRPSLTWQDLITLRNRTDLPVVLKGVLHPDDARRALDIGVDGIMVSNHGGRQVGGSIASLDALADIAGVVGGKATLLFDSGIRTGADIFKALALGADAVTVGRPYLYGLALNGAQGARDTVANLIAEFDLTLGLAGHVSAREITVESLSSR</sequence>
<dbReference type="Proteomes" id="UP000305233">
    <property type="component" value="Unassembled WGS sequence"/>
</dbReference>
<feature type="binding site" evidence="5">
    <location>
        <begin position="391"/>
        <end position="392"/>
    </location>
    <ligand>
        <name>FMN</name>
        <dbReference type="ChEBI" id="CHEBI:58210"/>
    </ligand>
</feature>
<feature type="binding site" evidence="5">
    <location>
        <position position="193"/>
    </location>
    <ligand>
        <name>FMN</name>
        <dbReference type="ChEBI" id="CHEBI:58210"/>
    </ligand>
</feature>
<evidence type="ECO:0000256" key="2">
    <source>
        <dbReference type="ARBA" id="ARBA00023002"/>
    </source>
</evidence>
<feature type="binding site" evidence="5">
    <location>
        <position position="335"/>
    </location>
    <ligand>
        <name>FMN</name>
        <dbReference type="ChEBI" id="CHEBI:58210"/>
    </ligand>
</feature>
<dbReference type="PIRSF" id="PIRSF000138">
    <property type="entry name" value="Al-hdrx_acd_dh"/>
    <property type="match status" value="1"/>
</dbReference>
<comment type="similarity">
    <text evidence="3">Belongs to the FMN-dependent alpha-hydroxy acid dehydrogenase family.</text>
</comment>
<feature type="binding site" evidence="5">
    <location>
        <position position="313"/>
    </location>
    <ligand>
        <name>FMN</name>
        <dbReference type="ChEBI" id="CHEBI:58210"/>
    </ligand>
</feature>
<feature type="region of interest" description="Disordered" evidence="6">
    <location>
        <begin position="1"/>
        <end position="22"/>
    </location>
</feature>
<dbReference type="InterPro" id="IPR000262">
    <property type="entry name" value="FMN-dep_DH"/>
</dbReference>
<dbReference type="PANTHER" id="PTHR10578:SF143">
    <property type="entry name" value="FMN-DEPENDENT ALPHA-HYDROXY ACID DEHYDROGENASE PB1A11.03"/>
    <property type="match status" value="1"/>
</dbReference>
<feature type="active site" description="Proton acceptor" evidence="4">
    <location>
        <position position="337"/>
    </location>
</feature>
<name>A0A4S5E3S4_9MICC</name>
<dbReference type="PROSITE" id="PS00557">
    <property type="entry name" value="FMN_HYDROXY_ACID_DH_1"/>
    <property type="match status" value="1"/>
</dbReference>
<dbReference type="GO" id="GO:0010181">
    <property type="term" value="F:FMN binding"/>
    <property type="evidence" value="ECO:0007669"/>
    <property type="project" value="InterPro"/>
</dbReference>
<keyword evidence="8" id="KW-0503">Monooxygenase</keyword>
<evidence type="ECO:0000256" key="5">
    <source>
        <dbReference type="PIRSR" id="PIRSR000138-2"/>
    </source>
</evidence>
<protein>
    <submittedName>
        <fullName evidence="8">Lactate 2-monooxygenase</fullName>
    </submittedName>
</protein>
<evidence type="ECO:0000313" key="8">
    <source>
        <dbReference type="EMBL" id="THJ66094.1"/>
    </source>
</evidence>
<feature type="binding site" evidence="5">
    <location>
        <begin position="368"/>
        <end position="372"/>
    </location>
    <ligand>
        <name>FMN</name>
        <dbReference type="ChEBI" id="CHEBI:58210"/>
    </ligand>
</feature>
<dbReference type="PROSITE" id="PS51349">
    <property type="entry name" value="FMN_HYDROXY_ACID_DH_2"/>
    <property type="match status" value="1"/>
</dbReference>
<feature type="binding site" evidence="5">
    <location>
        <position position="340"/>
    </location>
    <ligand>
        <name>glyoxylate</name>
        <dbReference type="ChEBI" id="CHEBI:36655"/>
    </ligand>
</feature>
<proteinExistence type="inferred from homology"/>
<keyword evidence="9" id="KW-1185">Reference proteome</keyword>
<organism evidence="8 9">
    <name type="scientific">Arthrobacter echini</name>
    <dbReference type="NCBI Taxonomy" id="1529066"/>
    <lineage>
        <taxon>Bacteria</taxon>
        <taxon>Bacillati</taxon>
        <taxon>Actinomycetota</taxon>
        <taxon>Actinomycetes</taxon>
        <taxon>Micrococcales</taxon>
        <taxon>Micrococcaceae</taxon>
        <taxon>Arthrobacter</taxon>
    </lineage>
</organism>
<evidence type="ECO:0000256" key="4">
    <source>
        <dbReference type="PIRSR" id="PIRSR000138-1"/>
    </source>
</evidence>
<dbReference type="InterPro" id="IPR012133">
    <property type="entry name" value="Alpha-hydoxy_acid_DH_FMN"/>
</dbReference>
<feature type="binding site" evidence="5">
    <location>
        <position position="337"/>
    </location>
    <ligand>
        <name>glyoxylate</name>
        <dbReference type="ChEBI" id="CHEBI:36655"/>
    </ligand>
</feature>
<gene>
    <name evidence="8" type="ORF">E8P82_10270</name>
</gene>
<reference evidence="8 9" key="1">
    <citation type="submission" date="2019-04" db="EMBL/GenBank/DDBJ databases">
        <authorList>
            <person name="Liu Q."/>
            <person name="Xin Y.-H."/>
        </authorList>
    </citation>
    <scope>NUCLEOTIDE SEQUENCE [LARGE SCALE GENOMIC DNA]</scope>
    <source>
        <strain evidence="8 9">AM23</strain>
    </source>
</reference>
<dbReference type="InterPro" id="IPR008259">
    <property type="entry name" value="FMN_hydac_DH_AS"/>
</dbReference>
<evidence type="ECO:0000256" key="3">
    <source>
        <dbReference type="ARBA" id="ARBA00024042"/>
    </source>
</evidence>
<feature type="binding site" evidence="5">
    <location>
        <begin position="114"/>
        <end position="116"/>
    </location>
    <ligand>
        <name>FMN</name>
        <dbReference type="ChEBI" id="CHEBI:58210"/>
    </ligand>
</feature>
<keyword evidence="2" id="KW-0560">Oxidoreductase</keyword>
<dbReference type="SUPFAM" id="SSF51395">
    <property type="entry name" value="FMN-linked oxidoreductases"/>
    <property type="match status" value="1"/>
</dbReference>
<dbReference type="Gene3D" id="3.20.20.70">
    <property type="entry name" value="Aldolase class I"/>
    <property type="match status" value="1"/>
</dbReference>
<accession>A0A4S5E3S4</accession>
<dbReference type="OrthoDB" id="9758182at2"/>
<dbReference type="InterPro" id="IPR013785">
    <property type="entry name" value="Aldolase_TIM"/>
</dbReference>
<evidence type="ECO:0000256" key="1">
    <source>
        <dbReference type="ARBA" id="ARBA00001917"/>
    </source>
</evidence>
<feature type="binding site" evidence="5">
    <location>
        <position position="165"/>
    </location>
    <ligand>
        <name>FMN</name>
        <dbReference type="ChEBI" id="CHEBI:58210"/>
    </ligand>
</feature>
<dbReference type="EMBL" id="SSWH01000008">
    <property type="protein sequence ID" value="THJ66094.1"/>
    <property type="molecule type" value="Genomic_DNA"/>
</dbReference>
<evidence type="ECO:0000256" key="6">
    <source>
        <dbReference type="SAM" id="MobiDB-lite"/>
    </source>
</evidence>
<feature type="binding site" evidence="5">
    <location>
        <position position="202"/>
    </location>
    <ligand>
        <name>glyoxylate</name>
        <dbReference type="ChEBI" id="CHEBI:36655"/>
    </ligand>
</feature>
<dbReference type="PANTHER" id="PTHR10578">
    <property type="entry name" value="S -2-HYDROXY-ACID OXIDASE-RELATED"/>
    <property type="match status" value="1"/>
</dbReference>
<evidence type="ECO:0000313" key="9">
    <source>
        <dbReference type="Proteomes" id="UP000305233"/>
    </source>
</evidence>
<feature type="binding site" evidence="5">
    <location>
        <position position="167"/>
    </location>
    <ligand>
        <name>glyoxylate</name>
        <dbReference type="ChEBI" id="CHEBI:36655"/>
    </ligand>
</feature>
<dbReference type="InterPro" id="IPR037396">
    <property type="entry name" value="FMN_HAD"/>
</dbReference>
<comment type="cofactor">
    <cofactor evidence="1">
        <name>FMN</name>
        <dbReference type="ChEBI" id="CHEBI:58210"/>
    </cofactor>
</comment>
<feature type="domain" description="FMN hydroxy acid dehydrogenase" evidence="7">
    <location>
        <begin position="35"/>
        <end position="440"/>
    </location>
</feature>
<dbReference type="GO" id="GO:0004497">
    <property type="term" value="F:monooxygenase activity"/>
    <property type="evidence" value="ECO:0007669"/>
    <property type="project" value="UniProtKB-KW"/>
</dbReference>
<dbReference type="Pfam" id="PF01070">
    <property type="entry name" value="FMN_dh"/>
    <property type="match status" value="1"/>
</dbReference>
<feature type="binding site" evidence="5">
    <location>
        <position position="143"/>
    </location>
    <ligand>
        <name>FMN</name>
        <dbReference type="ChEBI" id="CHEBI:58210"/>
    </ligand>
</feature>
<dbReference type="AlphaFoldDB" id="A0A4S5E3S4"/>
<keyword evidence="5" id="KW-0288">FMN</keyword>
<evidence type="ECO:0000259" key="7">
    <source>
        <dbReference type="PROSITE" id="PS51349"/>
    </source>
</evidence>
<comment type="caution">
    <text evidence="8">The sequence shown here is derived from an EMBL/GenBank/DDBJ whole genome shotgun (WGS) entry which is preliminary data.</text>
</comment>
<keyword evidence="5" id="KW-0285">Flavoprotein</keyword>
<feature type="binding site" evidence="5">
    <location>
        <position position="61"/>
    </location>
    <ligand>
        <name>glyoxylate</name>
        <dbReference type="ChEBI" id="CHEBI:36655"/>
    </ligand>
</feature>